<reference evidence="1 2" key="1">
    <citation type="submission" date="2009-12" db="EMBL/GenBank/DDBJ databases">
        <title>The draft genome of Batrachochytrium dendrobatidis.</title>
        <authorList>
            <consortium name="US DOE Joint Genome Institute (JGI-PGF)"/>
            <person name="Kuo A."/>
            <person name="Salamov A."/>
            <person name="Schmutz J."/>
            <person name="Lucas S."/>
            <person name="Pitluck S."/>
            <person name="Rosenblum E."/>
            <person name="Stajich J."/>
            <person name="Eisen M."/>
            <person name="Grigoriev I.V."/>
        </authorList>
    </citation>
    <scope>NUCLEOTIDE SEQUENCE [LARGE SCALE GENOMIC DNA]</scope>
    <source>
        <strain evidence="2">JAM81 / FGSC 10211</strain>
    </source>
</reference>
<dbReference type="RefSeq" id="XP_006675642.1">
    <property type="nucleotide sequence ID" value="XM_006675579.1"/>
</dbReference>
<protein>
    <submittedName>
        <fullName evidence="1">Uncharacterized protein</fullName>
    </submittedName>
</protein>
<dbReference type="EMBL" id="GL882879">
    <property type="protein sequence ID" value="EGF83632.1"/>
    <property type="molecule type" value="Genomic_DNA"/>
</dbReference>
<dbReference type="InParanoid" id="F4NUS6"/>
<accession>F4NUS6</accession>
<proteinExistence type="predicted"/>
<sequence length="67" mass="7504">MKCRVQYGHCWCCLKKRKWIKSADGQMMNRVANLMFGSDCLLVGRLTRDYCCVSAVGSCAAFSCANN</sequence>
<organism evidence="1 2">
    <name type="scientific">Batrachochytrium dendrobatidis (strain JAM81 / FGSC 10211)</name>
    <name type="common">Frog chytrid fungus</name>
    <dbReference type="NCBI Taxonomy" id="684364"/>
    <lineage>
        <taxon>Eukaryota</taxon>
        <taxon>Fungi</taxon>
        <taxon>Fungi incertae sedis</taxon>
        <taxon>Chytridiomycota</taxon>
        <taxon>Chytridiomycota incertae sedis</taxon>
        <taxon>Chytridiomycetes</taxon>
        <taxon>Rhizophydiales</taxon>
        <taxon>Rhizophydiales incertae sedis</taxon>
        <taxon>Batrachochytrium</taxon>
    </lineage>
</organism>
<evidence type="ECO:0000313" key="1">
    <source>
        <dbReference type="EMBL" id="EGF83632.1"/>
    </source>
</evidence>
<keyword evidence="2" id="KW-1185">Reference proteome</keyword>
<name>F4NUS6_BATDJ</name>
<evidence type="ECO:0000313" key="2">
    <source>
        <dbReference type="Proteomes" id="UP000007241"/>
    </source>
</evidence>
<dbReference type="AlphaFoldDB" id="F4NUS6"/>
<dbReference type="Proteomes" id="UP000007241">
    <property type="component" value="Unassembled WGS sequence"/>
</dbReference>
<dbReference type="HOGENOM" id="CLU_2811921_0_0_1"/>
<dbReference type="GeneID" id="18239888"/>
<gene>
    <name evidence="1" type="ORF">BATDEDRAFT_29401</name>
</gene>